<evidence type="ECO:0000313" key="2">
    <source>
        <dbReference type="Proteomes" id="UP000012329"/>
    </source>
</evidence>
<sequence length="46" mass="5530">MKKMNIILIGFFLLETLENLYTTYVECSLKQIFLDKTQKIFKANRK</sequence>
<dbReference type="Proteomes" id="UP000012329">
    <property type="component" value="Unassembled WGS sequence"/>
</dbReference>
<organism evidence="1 2">
    <name type="scientific">Leptospira interrogans str. 2002000626</name>
    <dbReference type="NCBI Taxonomy" id="996803"/>
    <lineage>
        <taxon>Bacteria</taxon>
        <taxon>Pseudomonadati</taxon>
        <taxon>Spirochaetota</taxon>
        <taxon>Spirochaetia</taxon>
        <taxon>Leptospirales</taxon>
        <taxon>Leptospiraceae</taxon>
        <taxon>Leptospira</taxon>
    </lineage>
</organism>
<accession>A0A829DC94</accession>
<evidence type="ECO:0000313" key="1">
    <source>
        <dbReference type="EMBL" id="EMY05916.1"/>
    </source>
</evidence>
<dbReference type="AlphaFoldDB" id="A0A829DC94"/>
<dbReference type="InterPro" id="IPR011457">
    <property type="entry name" value="DUF1563"/>
</dbReference>
<reference evidence="1 2" key="1">
    <citation type="submission" date="2013-02" db="EMBL/GenBank/DDBJ databases">
        <authorList>
            <person name="Harkins D.M."/>
            <person name="Durkin A.S."/>
            <person name="Brinkac L.M."/>
            <person name="Haft D.H."/>
            <person name="Selengut J.D."/>
            <person name="Sanka R."/>
            <person name="DePew J."/>
            <person name="Purushe J."/>
            <person name="Whelen A.C."/>
            <person name="Vinetz J.M."/>
            <person name="Sutton G.G."/>
            <person name="Nierman W.C."/>
            <person name="Fouts D.E."/>
        </authorList>
    </citation>
    <scope>NUCLEOTIDE SEQUENCE [LARGE SCALE GENOMIC DNA]</scope>
    <source>
        <strain evidence="1 2">2002000626</strain>
    </source>
</reference>
<dbReference type="EMBL" id="AFJL02000061">
    <property type="protein sequence ID" value="EMY05916.1"/>
    <property type="molecule type" value="Genomic_DNA"/>
</dbReference>
<gene>
    <name evidence="1" type="ORF">LEP1GSC029_0634</name>
</gene>
<dbReference type="Pfam" id="PF07599">
    <property type="entry name" value="DUF1563"/>
    <property type="match status" value="1"/>
</dbReference>
<name>A0A829DC94_LEPIR</name>
<protein>
    <submittedName>
        <fullName evidence="1">PF07599 family protein</fullName>
    </submittedName>
</protein>
<comment type="caution">
    <text evidence="1">The sequence shown here is derived from an EMBL/GenBank/DDBJ whole genome shotgun (WGS) entry which is preliminary data.</text>
</comment>
<proteinExistence type="predicted"/>